<evidence type="ECO:0000313" key="1">
    <source>
        <dbReference type="EMBL" id="MDB0573816.1"/>
    </source>
</evidence>
<dbReference type="RefSeq" id="WP_039559576.1">
    <property type="nucleotide sequence ID" value="NZ_CDMB01000001.1"/>
</dbReference>
<name>A0AAW5ZVJ9_RALSL</name>
<dbReference type="Proteomes" id="UP001144050">
    <property type="component" value="Unassembled WGS sequence"/>
</dbReference>
<organism evidence="1 2">
    <name type="scientific">Ralstonia solanacearum</name>
    <name type="common">Pseudomonas solanacearum</name>
    <dbReference type="NCBI Taxonomy" id="305"/>
    <lineage>
        <taxon>Bacteria</taxon>
        <taxon>Pseudomonadati</taxon>
        <taxon>Pseudomonadota</taxon>
        <taxon>Betaproteobacteria</taxon>
        <taxon>Burkholderiales</taxon>
        <taxon>Burkholderiaceae</taxon>
        <taxon>Ralstonia</taxon>
        <taxon>Ralstonia solanacearum species complex</taxon>
    </lineage>
</organism>
<evidence type="ECO:0000313" key="2">
    <source>
        <dbReference type="Proteomes" id="UP001144050"/>
    </source>
</evidence>
<accession>A0AAW5ZVJ9</accession>
<comment type="caution">
    <text evidence="1">The sequence shown here is derived from an EMBL/GenBank/DDBJ whole genome shotgun (WGS) entry which is preliminary data.</text>
</comment>
<dbReference type="AlphaFoldDB" id="A0AAW5ZVJ9"/>
<proteinExistence type="predicted"/>
<sequence>MQNDESGVPQYPKGDLRRMLAVLAAIDAVTDATLVKVVARTGIDKKTVTVLVKQACEQAGVRVEKEGAIYRLVDWGPVLKKGGAKMALTGALNAPNIES</sequence>
<protein>
    <recommendedName>
        <fullName evidence="3">MarR family transcriptional regulator</fullName>
    </recommendedName>
</protein>
<gene>
    <name evidence="1" type="ORF">LBW59_24010</name>
</gene>
<evidence type="ECO:0008006" key="3">
    <source>
        <dbReference type="Google" id="ProtNLM"/>
    </source>
</evidence>
<dbReference type="EMBL" id="JAIVFG010000070">
    <property type="protein sequence ID" value="MDB0573816.1"/>
    <property type="molecule type" value="Genomic_DNA"/>
</dbReference>
<reference evidence="1" key="1">
    <citation type="submission" date="2021-09" db="EMBL/GenBank/DDBJ databases">
        <title>Genomic analysis of Ralstonia spp.</title>
        <authorList>
            <person name="Aburjaile F."/>
            <person name="Ariute J.C."/>
            <person name="Pais A.K.L."/>
            <person name="Albuquerque G.M.R."/>
            <person name="Silva A.M.F."/>
            <person name="Brenig B."/>
            <person name="Azevedo V."/>
            <person name="Matiuzzi M."/>
            <person name="Ramos R."/>
            <person name="Goes-Neto A."/>
            <person name="Soares S."/>
            <person name="Iseppon A.M.B."/>
            <person name="Souza E."/>
            <person name="Gama M."/>
        </authorList>
    </citation>
    <scope>NUCLEOTIDE SEQUENCE</scope>
    <source>
        <strain evidence="1">CCRMRs91</strain>
    </source>
</reference>